<feature type="region of interest" description="Disordered" evidence="2">
    <location>
        <begin position="894"/>
        <end position="920"/>
    </location>
</feature>
<evidence type="ECO:0000313" key="3">
    <source>
        <dbReference type="EMBL" id="WHS68283.1"/>
    </source>
</evidence>
<feature type="compositionally biased region" description="Low complexity" evidence="2">
    <location>
        <begin position="985"/>
        <end position="996"/>
    </location>
</feature>
<organism evidence="3 4">
    <name type="scientific">phage PKM.Lu.22.1</name>
    <dbReference type="NCBI Taxonomy" id="3049197"/>
    <lineage>
        <taxon>Viruses</taxon>
        <taxon>Duplodnaviria</taxon>
        <taxon>Heunggongvirae</taxon>
        <taxon>Uroviricota</taxon>
        <taxon>Caudoviricetes</taxon>
        <taxon>Grimontviridae</taxon>
    </lineage>
</organism>
<feature type="compositionally biased region" description="Polar residues" evidence="2">
    <location>
        <begin position="747"/>
        <end position="757"/>
    </location>
</feature>
<evidence type="ECO:0000256" key="2">
    <source>
        <dbReference type="SAM" id="MobiDB-lite"/>
    </source>
</evidence>
<feature type="compositionally biased region" description="Polar residues" evidence="2">
    <location>
        <begin position="901"/>
        <end position="914"/>
    </location>
</feature>
<feature type="compositionally biased region" description="Polar residues" evidence="2">
    <location>
        <begin position="20"/>
        <end position="37"/>
    </location>
</feature>
<protein>
    <submittedName>
        <fullName evidence="3">Uncharacterized protein</fullName>
    </submittedName>
</protein>
<feature type="compositionally biased region" description="Basic and acidic residues" evidence="2">
    <location>
        <begin position="770"/>
        <end position="795"/>
    </location>
</feature>
<feature type="compositionally biased region" description="Basic and acidic residues" evidence="2">
    <location>
        <begin position="734"/>
        <end position="746"/>
    </location>
</feature>
<dbReference type="EMBL" id="OQ829281">
    <property type="protein sequence ID" value="WHS68283.1"/>
    <property type="molecule type" value="Genomic_DNA"/>
</dbReference>
<feature type="region of interest" description="Disordered" evidence="2">
    <location>
        <begin position="15"/>
        <end position="37"/>
    </location>
</feature>
<feature type="region of interest" description="Disordered" evidence="2">
    <location>
        <begin position="575"/>
        <end position="594"/>
    </location>
</feature>
<evidence type="ECO:0000256" key="1">
    <source>
        <dbReference type="SAM" id="Coils"/>
    </source>
</evidence>
<feature type="region of interest" description="Disordered" evidence="2">
    <location>
        <begin position="244"/>
        <end position="264"/>
    </location>
</feature>
<keyword evidence="1" id="KW-0175">Coiled coil</keyword>
<sequence>MNFVTDPKLLEELNAGFNPQGASAPSVDSQTQTAPQEAETNWGIYAKEDGSIMDTIGSGLTRMGRATAAAMVPSDDEDMSDYALARARRANAEYKADAEKLGVAGQVVAGAATYAPVIAAGIANPLAGAAMMGGATTADSLAAQIDNNQDLDLNSAIAAGAASAGVDLATMGLASRGMNVAKELTSPVKRAIAGTGIQATQGATSNAAAQAAINLASGRPWNEGLTEAAAIGGVAGGGLHATLSGLNHSTGTPPNKGGQKATEDQVKFETKDGITPTGDYRNQVYEYANQRHQYDEDINNIDIDDTNGLDAAVNAKVGMALNNGTASAIQGTAKLLDKFKVPKTINFWDMDVGNGINSQPVGNIARDWFNFSDKDLLKAGESIGRAKQTLTGRTKALEQGEFEESFLRQMKDSYDKAQNDILGRAESNWRTVDNIRSQMTGAERPMRDSLNILSRNLEDYSKMVRDANLGKAPNTDALRAVVESIEVNAKKTGLRDKLKSLVDDGEQFDGITNLESALLFAKGSQKVAPGIHRANPDPLKASSQKADMLDAAAVATGQFWLPIARRGLREIGGKRSQARLRGEKAQGEVVSQSLARDPRPDFVNQAAQRGDFKGAADEAAADLESMGISTGQKDVWGREAEAAPVQETAPIQEAPVTPEPEVDVWGRPREFTDLTGRGVREAEAAKAEAEAANAPVVDPEAEAQIRFNLGERLAQDARVDAQRRAPAPEPEPAFTDKDSRRVDDLQTKQNTDGLTSSEARELESLTQRKPKPEVKEAEPEAPKKEGVKASELARKPISDKIKEFKELSPEAKKDPQLINEFTRNRRLLSDADKAVSSKATAMSVPQEDIWRIIERQGGLESVFKDGHSAERGLNILMQKDKIDLQRKADIEAKNAEDAADSVNTESGKGETTSTDEVDTGKVIEDMKKDFISKGVSGETFEAAQVRAEQTLGPDYTPTQLANVVKLLAKEKAAKAREEAKKTSKAAKTSTPAATPTVGRTMQDSWNDIHGYAQTLGVDAEPEIRKALKSAMNSGNKDRAKFKALSEAKERELYNKVDDFIAEQQKAYERALAAPKTEQPAELGEWRKKVADLKKRRARVSNFNDWQTKKADARKAIAEKAIKEEEARTKRLEAEAKKADDEAKAAEKAIKDAEEAKAAEQKKMEEAVEKAFEEKDMDADVIVEAGSQLFEKLAARVNSTDSPDYNKLKAIMTVVERNLPVTKLKTGERNQAKALLLSQKALFDGLARKAEFPNNPEYWLSTTERDLIGEAYTGKQGTKEYGSMYQRLRAGLFEDESTREYVRFPIEALNRKIKNLRKRAENTTELGEGAINVQDIK</sequence>
<evidence type="ECO:0000313" key="4">
    <source>
        <dbReference type="Proteomes" id="UP001223176"/>
    </source>
</evidence>
<feature type="coiled-coil region" evidence="1">
    <location>
        <begin position="1107"/>
        <end position="1169"/>
    </location>
</feature>
<keyword evidence="4" id="KW-1185">Reference proteome</keyword>
<feature type="region of interest" description="Disordered" evidence="2">
    <location>
        <begin position="716"/>
        <end position="795"/>
    </location>
</feature>
<reference evidence="3" key="1">
    <citation type="submission" date="2023-04" db="EMBL/GenBank/DDBJ databases">
        <title>Isolation and Characterization of Novel Plasmid-specific Phages Infecting Bacteria Carrying Diverse Conjugative Plasmids.</title>
        <authorList>
            <person name="Parra B."/>
            <person name="Cockx B."/>
            <person name="Lutz V.T."/>
            <person name="Bronsted L."/>
            <person name="Smets B.F."/>
            <person name="Dechesne A."/>
        </authorList>
    </citation>
    <scope>NUCLEOTIDE SEQUENCE</scope>
</reference>
<name>A0AAF0RCY7_9CAUD</name>
<feature type="compositionally biased region" description="Polar residues" evidence="2">
    <location>
        <begin position="244"/>
        <end position="253"/>
    </location>
</feature>
<feature type="region of interest" description="Disordered" evidence="2">
    <location>
        <begin position="976"/>
        <end position="1000"/>
    </location>
</feature>
<dbReference type="Proteomes" id="UP001223176">
    <property type="component" value="Segment"/>
</dbReference>
<proteinExistence type="predicted"/>
<accession>A0AAF0RCY7</accession>